<keyword evidence="1" id="KW-0732">Signal</keyword>
<evidence type="ECO:0000256" key="1">
    <source>
        <dbReference type="SAM" id="SignalP"/>
    </source>
</evidence>
<evidence type="ECO:0000313" key="3">
    <source>
        <dbReference type="Proteomes" id="UP000051660"/>
    </source>
</evidence>
<comment type="caution">
    <text evidence="2">The sequence shown here is derived from an EMBL/GenBank/DDBJ whole genome shotgun (WGS) entry which is preliminary data.</text>
</comment>
<name>A0A0R3M4L4_9BRAD</name>
<sequence length="134" mass="14053">MGGRMPAKMLRTIAVVAAVCCCDGAFAVASSAPRHALLAVQGSTASHRSDALKARPRVAGLKHKAARAMAADRNSYVDPVAPYKANRLSSPRAAEPILNIPGQTTVLTREVLDDMKATSLRDAMRSTAGVTIGR</sequence>
<feature type="signal peptide" evidence="1">
    <location>
        <begin position="1"/>
        <end position="27"/>
    </location>
</feature>
<protein>
    <recommendedName>
        <fullName evidence="4">TonB-dependent Receptor Plug Domain</fullName>
    </recommendedName>
</protein>
<feature type="chain" id="PRO_5006443675" description="TonB-dependent Receptor Plug Domain" evidence="1">
    <location>
        <begin position="28"/>
        <end position="134"/>
    </location>
</feature>
<dbReference type="InterPro" id="IPR037066">
    <property type="entry name" value="Plug_dom_sf"/>
</dbReference>
<accession>A0A0R3M4L4</accession>
<dbReference type="Proteomes" id="UP000051660">
    <property type="component" value="Unassembled WGS sequence"/>
</dbReference>
<gene>
    <name evidence="2" type="ORF">CQ14_28350</name>
</gene>
<dbReference type="SUPFAM" id="SSF56935">
    <property type="entry name" value="Porins"/>
    <property type="match status" value="1"/>
</dbReference>
<dbReference type="EMBL" id="LLYB01000135">
    <property type="protein sequence ID" value="KRR15236.1"/>
    <property type="molecule type" value="Genomic_DNA"/>
</dbReference>
<proteinExistence type="predicted"/>
<dbReference type="Gene3D" id="2.170.130.10">
    <property type="entry name" value="TonB-dependent receptor, plug domain"/>
    <property type="match status" value="1"/>
</dbReference>
<evidence type="ECO:0000313" key="2">
    <source>
        <dbReference type="EMBL" id="KRR15236.1"/>
    </source>
</evidence>
<evidence type="ECO:0008006" key="4">
    <source>
        <dbReference type="Google" id="ProtNLM"/>
    </source>
</evidence>
<organism evidence="2 3">
    <name type="scientific">Bradyrhizobium lablabi</name>
    <dbReference type="NCBI Taxonomy" id="722472"/>
    <lineage>
        <taxon>Bacteria</taxon>
        <taxon>Pseudomonadati</taxon>
        <taxon>Pseudomonadota</taxon>
        <taxon>Alphaproteobacteria</taxon>
        <taxon>Hyphomicrobiales</taxon>
        <taxon>Nitrobacteraceae</taxon>
        <taxon>Bradyrhizobium</taxon>
    </lineage>
</organism>
<dbReference type="AlphaFoldDB" id="A0A0R3M4L4"/>
<reference evidence="2 3" key="1">
    <citation type="submission" date="2014-03" db="EMBL/GenBank/DDBJ databases">
        <title>Bradyrhizobium valentinum sp. nov., isolated from effective nodules of Lupinus mariae-josephae, a lupine endemic of basic-lime soils in Eastern Spain.</title>
        <authorList>
            <person name="Duran D."/>
            <person name="Rey L."/>
            <person name="Navarro A."/>
            <person name="Busquets A."/>
            <person name="Imperial J."/>
            <person name="Ruiz-Argueso T."/>
        </authorList>
    </citation>
    <scope>NUCLEOTIDE SEQUENCE [LARGE SCALE GENOMIC DNA]</scope>
    <source>
        <strain evidence="2 3">CCBAU 23086</strain>
    </source>
</reference>